<dbReference type="KEGG" id="ptaw:DW352_10065"/>
<evidence type="ECO:0000313" key="3">
    <source>
        <dbReference type="Proteomes" id="UP000254889"/>
    </source>
</evidence>
<sequence>MGEVIRFPEASGYARAGRYVDAASEPATVIILPVIRIERDPDGSNGLEPHTGNNPGRRRRRRAVR</sequence>
<gene>
    <name evidence="2" type="ORF">DW352_10065</name>
</gene>
<dbReference type="AlphaFoldDB" id="A0A345ZV77"/>
<dbReference type="Proteomes" id="UP000254889">
    <property type="component" value="Chromosome"/>
</dbReference>
<evidence type="ECO:0000313" key="2">
    <source>
        <dbReference type="EMBL" id="AXK80824.1"/>
    </source>
</evidence>
<name>A0A345ZV77_9HYPH</name>
<evidence type="ECO:0000256" key="1">
    <source>
        <dbReference type="SAM" id="MobiDB-lite"/>
    </source>
</evidence>
<organism evidence="2 3">
    <name type="scientific">Pseudolabrys taiwanensis</name>
    <dbReference type="NCBI Taxonomy" id="331696"/>
    <lineage>
        <taxon>Bacteria</taxon>
        <taxon>Pseudomonadati</taxon>
        <taxon>Pseudomonadota</taxon>
        <taxon>Alphaproteobacteria</taxon>
        <taxon>Hyphomicrobiales</taxon>
        <taxon>Xanthobacteraceae</taxon>
        <taxon>Pseudolabrys</taxon>
    </lineage>
</organism>
<dbReference type="RefSeq" id="WP_115690844.1">
    <property type="nucleotide sequence ID" value="NZ_CP031417.1"/>
</dbReference>
<reference evidence="2 3" key="1">
    <citation type="submission" date="2018-07" db="EMBL/GenBank/DDBJ databases">
        <authorList>
            <person name="Quirk P.G."/>
            <person name="Krulwich T.A."/>
        </authorList>
    </citation>
    <scope>NUCLEOTIDE SEQUENCE [LARGE SCALE GENOMIC DNA]</scope>
    <source>
        <strain evidence="2 3">CC-BB4</strain>
    </source>
</reference>
<protein>
    <submittedName>
        <fullName evidence="2">Uncharacterized protein</fullName>
    </submittedName>
</protein>
<feature type="region of interest" description="Disordered" evidence="1">
    <location>
        <begin position="39"/>
        <end position="65"/>
    </location>
</feature>
<keyword evidence="3" id="KW-1185">Reference proteome</keyword>
<proteinExistence type="predicted"/>
<accession>A0A345ZV77</accession>
<dbReference type="EMBL" id="CP031417">
    <property type="protein sequence ID" value="AXK80824.1"/>
    <property type="molecule type" value="Genomic_DNA"/>
</dbReference>
<dbReference type="OrthoDB" id="8140862at2"/>
<feature type="compositionally biased region" description="Basic residues" evidence="1">
    <location>
        <begin position="56"/>
        <end position="65"/>
    </location>
</feature>